<gene>
    <name evidence="3" type="ORF">K8W16_04875</name>
</gene>
<reference evidence="3" key="2">
    <citation type="submission" date="2021-09" db="EMBL/GenBank/DDBJ databases">
        <authorList>
            <person name="Gilroy R."/>
        </authorList>
    </citation>
    <scope>NUCLEOTIDE SEQUENCE</scope>
    <source>
        <strain evidence="3">ChiGjej2B2-19336</strain>
    </source>
</reference>
<dbReference type="GO" id="GO:0031125">
    <property type="term" value="P:rRNA 3'-end processing"/>
    <property type="evidence" value="ECO:0007669"/>
    <property type="project" value="TreeGrafter"/>
</dbReference>
<dbReference type="Gene3D" id="1.10.3210.10">
    <property type="entry name" value="Hypothetical protein af1432"/>
    <property type="match status" value="1"/>
</dbReference>
<accession>A0A921AV89</accession>
<dbReference type="InterPro" id="IPR003607">
    <property type="entry name" value="HD/PDEase_dom"/>
</dbReference>
<dbReference type="Pfam" id="PF01336">
    <property type="entry name" value="tRNA_anti-codon"/>
    <property type="match status" value="1"/>
</dbReference>
<reference evidence="3" key="1">
    <citation type="journal article" date="2021" name="PeerJ">
        <title>Extensive microbial diversity within the chicken gut microbiome revealed by metagenomics and culture.</title>
        <authorList>
            <person name="Gilroy R."/>
            <person name="Ravi A."/>
            <person name="Getino M."/>
            <person name="Pursley I."/>
            <person name="Horton D.L."/>
            <person name="Alikhan N.F."/>
            <person name="Baker D."/>
            <person name="Gharbi K."/>
            <person name="Hall N."/>
            <person name="Watson M."/>
            <person name="Adriaenssens E.M."/>
            <person name="Foster-Nyarko E."/>
            <person name="Jarju S."/>
            <person name="Secka A."/>
            <person name="Antonio M."/>
            <person name="Oren A."/>
            <person name="Chaudhuri R.R."/>
            <person name="La Ragione R."/>
            <person name="Hildebrand F."/>
            <person name="Pallen M.J."/>
        </authorList>
    </citation>
    <scope>NUCLEOTIDE SEQUENCE</scope>
    <source>
        <strain evidence="3">ChiGjej2B2-19336</strain>
    </source>
</reference>
<dbReference type="PROSITE" id="PS51831">
    <property type="entry name" value="HD"/>
    <property type="match status" value="1"/>
</dbReference>
<evidence type="ECO:0000313" key="3">
    <source>
        <dbReference type="EMBL" id="HJD96960.1"/>
    </source>
</evidence>
<dbReference type="InterPro" id="IPR006674">
    <property type="entry name" value="HD_domain"/>
</dbReference>
<dbReference type="InterPro" id="IPR006675">
    <property type="entry name" value="HDIG_dom"/>
</dbReference>
<comment type="caution">
    <text evidence="3">The sequence shown here is derived from an EMBL/GenBank/DDBJ whole genome shotgun (WGS) entry which is preliminary data.</text>
</comment>
<dbReference type="PANTHER" id="PTHR37294">
    <property type="entry name" value="3'-5' EXORIBONUCLEASE YHAM"/>
    <property type="match status" value="1"/>
</dbReference>
<dbReference type="GO" id="GO:0003676">
    <property type="term" value="F:nucleic acid binding"/>
    <property type="evidence" value="ECO:0007669"/>
    <property type="project" value="InterPro"/>
</dbReference>
<dbReference type="InterPro" id="IPR050798">
    <property type="entry name" value="YhaM_exoribonuc/phosphodiest"/>
</dbReference>
<dbReference type="RefSeq" id="WP_304121629.1">
    <property type="nucleotide sequence ID" value="NZ_DYZA01000090.1"/>
</dbReference>
<dbReference type="PANTHER" id="PTHR37294:SF1">
    <property type="entry name" value="3'-5' EXORIBONUCLEASE YHAM"/>
    <property type="match status" value="1"/>
</dbReference>
<dbReference type="SMART" id="SM00471">
    <property type="entry name" value="HDc"/>
    <property type="match status" value="1"/>
</dbReference>
<dbReference type="AlphaFoldDB" id="A0A921AV89"/>
<dbReference type="EMBL" id="DYZA01000090">
    <property type="protein sequence ID" value="HJD96960.1"/>
    <property type="molecule type" value="Genomic_DNA"/>
</dbReference>
<keyword evidence="1" id="KW-0378">Hydrolase</keyword>
<organism evidence="3 4">
    <name type="scientific">Mailhella massiliensis</name>
    <dbReference type="NCBI Taxonomy" id="1903261"/>
    <lineage>
        <taxon>Bacteria</taxon>
        <taxon>Pseudomonadati</taxon>
        <taxon>Thermodesulfobacteriota</taxon>
        <taxon>Desulfovibrionia</taxon>
        <taxon>Desulfovibrionales</taxon>
        <taxon>Desulfovibrionaceae</taxon>
        <taxon>Mailhella</taxon>
    </lineage>
</organism>
<evidence type="ECO:0000313" key="4">
    <source>
        <dbReference type="Proteomes" id="UP000698963"/>
    </source>
</evidence>
<dbReference type="InterPro" id="IPR004365">
    <property type="entry name" value="NA-bd_OB_tRNA"/>
</dbReference>
<sequence>MREHRNISAVSAGDELSSCYLISQATLQQSRNGPYWRLELKDASGSLEAKIWSPLSLSLPALSAGQMVSVEGRVSLYREQLQLTVDNLRVLEEEEVAALPVEDYLPSSPRPAKDMLDDIESLCEAELTHKPWKKFMRSVLSDKNIRARLLTAPAAKSVHHAYAGGLLEHMLSVARLCMLMAGHYPELDRQTLLAAALLHDIGKLEEMGGFLVTEYTDEGKLLGHIVQGMIMLEPFLKKAGLAPELVMHFKHLIASHHGEVQFGAVREPCTPEAFVLHHADNIDAKLAQCRSLLPQDGEENGMAWSAYQSLLGRSLCRPVRTPEASGEVKVARQERKAELKQEERQCSLL</sequence>
<feature type="domain" description="HD" evidence="2">
    <location>
        <begin position="166"/>
        <end position="285"/>
    </location>
</feature>
<dbReference type="NCBIfam" id="TIGR00277">
    <property type="entry name" value="HDIG"/>
    <property type="match status" value="1"/>
</dbReference>
<dbReference type="SUPFAM" id="SSF109604">
    <property type="entry name" value="HD-domain/PDEase-like"/>
    <property type="match status" value="1"/>
</dbReference>
<dbReference type="CDD" id="cd04492">
    <property type="entry name" value="YhaM_OBF_like"/>
    <property type="match status" value="1"/>
</dbReference>
<protein>
    <submittedName>
        <fullName evidence="3">HD domain-containing protein</fullName>
    </submittedName>
</protein>
<evidence type="ECO:0000256" key="1">
    <source>
        <dbReference type="ARBA" id="ARBA00022801"/>
    </source>
</evidence>
<proteinExistence type="predicted"/>
<dbReference type="Proteomes" id="UP000698963">
    <property type="component" value="Unassembled WGS sequence"/>
</dbReference>
<dbReference type="GO" id="GO:0016787">
    <property type="term" value="F:hydrolase activity"/>
    <property type="evidence" value="ECO:0007669"/>
    <property type="project" value="UniProtKB-KW"/>
</dbReference>
<dbReference type="Pfam" id="PF01966">
    <property type="entry name" value="HD"/>
    <property type="match status" value="1"/>
</dbReference>
<name>A0A921AV89_9BACT</name>
<evidence type="ECO:0000259" key="2">
    <source>
        <dbReference type="PROSITE" id="PS51831"/>
    </source>
</evidence>
<dbReference type="CDD" id="cd00077">
    <property type="entry name" value="HDc"/>
    <property type="match status" value="1"/>
</dbReference>